<accession>L8WQ87</accession>
<evidence type="ECO:0000256" key="4">
    <source>
        <dbReference type="ARBA" id="ARBA00023008"/>
    </source>
</evidence>
<keyword evidence="11" id="KW-1185">Reference proteome</keyword>
<dbReference type="AlphaFoldDB" id="L8WQ87"/>
<reference evidence="10 11" key="1">
    <citation type="journal article" date="2013" name="Nat. Commun.">
        <title>The evolution and pathogenic mechanisms of the rice sheath blight pathogen.</title>
        <authorList>
            <person name="Zheng A."/>
            <person name="Lin R."/>
            <person name="Xu L."/>
            <person name="Qin P."/>
            <person name="Tang C."/>
            <person name="Ai P."/>
            <person name="Zhang D."/>
            <person name="Liu Y."/>
            <person name="Sun Z."/>
            <person name="Feng H."/>
            <person name="Wang Y."/>
            <person name="Chen Y."/>
            <person name="Liang X."/>
            <person name="Fu R."/>
            <person name="Li Q."/>
            <person name="Zhang J."/>
            <person name="Yu X."/>
            <person name="Xie Z."/>
            <person name="Ding L."/>
            <person name="Guan P."/>
            <person name="Tang J."/>
            <person name="Liang Y."/>
            <person name="Wang S."/>
            <person name="Deng Q."/>
            <person name="Li S."/>
            <person name="Zhu J."/>
            <person name="Wang L."/>
            <person name="Liu H."/>
            <person name="Li P."/>
        </authorList>
    </citation>
    <scope>NUCLEOTIDE SEQUENCE [LARGE SCALE GENOMIC DNA]</scope>
    <source>
        <strain evidence="11">AG-1 IA</strain>
    </source>
</reference>
<dbReference type="Gene3D" id="1.10.287.1130">
    <property type="entry name" value="CytochromE C oxidase copper chaperone"/>
    <property type="match status" value="1"/>
</dbReference>
<dbReference type="PANTHER" id="PTHR16719">
    <property type="entry name" value="CYTOCHROME C OXIDASE COPPER CHAPERONE"/>
    <property type="match status" value="1"/>
</dbReference>
<feature type="binding site" evidence="8">
    <location>
        <position position="35"/>
    </location>
    <ligand>
        <name>Cu cation</name>
        <dbReference type="ChEBI" id="CHEBI:23378"/>
    </ligand>
</feature>
<dbReference type="Proteomes" id="UP000011668">
    <property type="component" value="Unassembled WGS sequence"/>
</dbReference>
<evidence type="ECO:0000313" key="10">
    <source>
        <dbReference type="EMBL" id="ELU38938.1"/>
    </source>
</evidence>
<feature type="region of interest" description="Disordered" evidence="9">
    <location>
        <begin position="1"/>
        <end position="21"/>
    </location>
</feature>
<sequence length="79" mass="8561">MSVVAKTSAPATESCPIPPKNPLNPQGLKPCAEICCACPQTKSERDDCFLRYDPSEAPSKCADVLQKHIACMRSYGFDV</sequence>
<evidence type="ECO:0000256" key="5">
    <source>
        <dbReference type="ARBA" id="ARBA00023128"/>
    </source>
</evidence>
<evidence type="ECO:0000256" key="7">
    <source>
        <dbReference type="ARBA" id="ARBA00023186"/>
    </source>
</evidence>
<evidence type="ECO:0000256" key="2">
    <source>
        <dbReference type="ARBA" id="ARBA00009241"/>
    </source>
</evidence>
<dbReference type="HOGENOM" id="CLU_149618_2_1_1"/>
<dbReference type="Pfam" id="PF05051">
    <property type="entry name" value="COX17"/>
    <property type="match status" value="1"/>
</dbReference>
<evidence type="ECO:0000313" key="11">
    <source>
        <dbReference type="Proteomes" id="UP000011668"/>
    </source>
</evidence>
<comment type="similarity">
    <text evidence="2">Belongs to the COX17 family.</text>
</comment>
<keyword evidence="7" id="KW-0143">Chaperone</keyword>
<keyword evidence="3 8" id="KW-0479">Metal-binding</keyword>
<dbReference type="GO" id="GO:0033617">
    <property type="term" value="P:mitochondrial respiratory chain complex IV assembly"/>
    <property type="evidence" value="ECO:0007669"/>
    <property type="project" value="TreeGrafter"/>
</dbReference>
<organism evidence="10 11">
    <name type="scientific">Thanatephorus cucumeris (strain AG1-IA)</name>
    <name type="common">Rice sheath blight fungus</name>
    <name type="synonym">Rhizoctonia solani</name>
    <dbReference type="NCBI Taxonomy" id="983506"/>
    <lineage>
        <taxon>Eukaryota</taxon>
        <taxon>Fungi</taxon>
        <taxon>Dikarya</taxon>
        <taxon>Basidiomycota</taxon>
        <taxon>Agaricomycotina</taxon>
        <taxon>Agaricomycetes</taxon>
        <taxon>Cantharellales</taxon>
        <taxon>Ceratobasidiaceae</taxon>
        <taxon>Rhizoctonia</taxon>
        <taxon>Rhizoctonia solani AG-1</taxon>
    </lineage>
</organism>
<dbReference type="GO" id="GO:0016531">
    <property type="term" value="F:copper chaperone activity"/>
    <property type="evidence" value="ECO:0007669"/>
    <property type="project" value="InterPro"/>
</dbReference>
<proteinExistence type="inferred from homology"/>
<feature type="binding site" evidence="8">
    <location>
        <position position="36"/>
    </location>
    <ligand>
        <name>Cu cation</name>
        <dbReference type="ChEBI" id="CHEBI:23378"/>
    </ligand>
</feature>
<comment type="caution">
    <text evidence="10">The sequence shown here is derived from an EMBL/GenBank/DDBJ whole genome shotgun (WGS) entry which is preliminary data.</text>
</comment>
<dbReference type="GO" id="GO:0005507">
    <property type="term" value="F:copper ion binding"/>
    <property type="evidence" value="ECO:0007669"/>
    <property type="project" value="InterPro"/>
</dbReference>
<dbReference type="GO" id="GO:0005758">
    <property type="term" value="C:mitochondrial intermembrane space"/>
    <property type="evidence" value="ECO:0007669"/>
    <property type="project" value="UniProtKB-SubCell"/>
</dbReference>
<evidence type="ECO:0000256" key="1">
    <source>
        <dbReference type="ARBA" id="ARBA00004569"/>
    </source>
</evidence>
<dbReference type="STRING" id="983506.L8WQ87"/>
<comment type="subcellular location">
    <subcellularLocation>
        <location evidence="1">Mitochondrion intermembrane space</location>
    </subcellularLocation>
</comment>
<evidence type="ECO:0000256" key="8">
    <source>
        <dbReference type="PIRSR" id="PIRSR607745-1"/>
    </source>
</evidence>
<dbReference type="PANTHER" id="PTHR16719:SF0">
    <property type="entry name" value="CYTOCHROME C OXIDASE COPPER CHAPERONE"/>
    <property type="match status" value="1"/>
</dbReference>
<evidence type="ECO:0000256" key="6">
    <source>
        <dbReference type="ARBA" id="ARBA00023157"/>
    </source>
</evidence>
<keyword evidence="6" id="KW-1015">Disulfide bond</keyword>
<keyword evidence="4 8" id="KW-0186">Copper</keyword>
<dbReference type="OMA" id="QAHLTCM"/>
<dbReference type="SUPFAM" id="SSF47072">
    <property type="entry name" value="Cysteine alpha-hairpin motif"/>
    <property type="match status" value="1"/>
</dbReference>
<dbReference type="InterPro" id="IPR007745">
    <property type="entry name" value="Cyt_c_oxidase_Cu-chaperone"/>
</dbReference>
<evidence type="ECO:0000256" key="9">
    <source>
        <dbReference type="SAM" id="MobiDB-lite"/>
    </source>
</evidence>
<evidence type="ECO:0000256" key="3">
    <source>
        <dbReference type="ARBA" id="ARBA00022723"/>
    </source>
</evidence>
<keyword evidence="5" id="KW-0496">Mitochondrion</keyword>
<gene>
    <name evidence="10" type="ORF">AG1IA_07033</name>
</gene>
<dbReference type="OrthoDB" id="1915887at2759"/>
<dbReference type="EMBL" id="AFRT01001981">
    <property type="protein sequence ID" value="ELU38938.1"/>
    <property type="molecule type" value="Genomic_DNA"/>
</dbReference>
<protein>
    <submittedName>
        <fullName evidence="10">COX17 domain-containing protein</fullName>
    </submittedName>
</protein>
<name>L8WQ87_THACA</name>
<dbReference type="InterPro" id="IPR009069">
    <property type="entry name" value="Cys_alpha_HP_mot_SF"/>
</dbReference>